<dbReference type="GO" id="GO:0048245">
    <property type="term" value="P:eosinophil chemotaxis"/>
    <property type="evidence" value="ECO:0007669"/>
    <property type="project" value="TreeGrafter"/>
</dbReference>
<reference evidence="11" key="2">
    <citation type="submission" date="2025-09" db="UniProtKB">
        <authorList>
            <consortium name="Ensembl"/>
        </authorList>
    </citation>
    <scope>IDENTIFICATION</scope>
</reference>
<dbReference type="FunFam" id="2.40.50.40:FF:000002">
    <property type="entry name" value="C-C motif chemokine"/>
    <property type="match status" value="1"/>
</dbReference>
<dbReference type="PANTHER" id="PTHR12015:SF170">
    <property type="entry name" value="C-C MOTIF CHEMOKINE 5"/>
    <property type="match status" value="1"/>
</dbReference>
<keyword evidence="12" id="KW-1185">Reference proteome</keyword>
<dbReference type="Ensembl" id="ENSLLET00000002753.1">
    <property type="protein sequence ID" value="ENSLLEP00000002637.1"/>
    <property type="gene ID" value="ENSLLEG00000001720.1"/>
</dbReference>
<proteinExistence type="inferred from homology"/>
<gene>
    <name evidence="11" type="primary">CCL5</name>
</gene>
<protein>
    <recommendedName>
        <fullName evidence="9">C-C motif chemokine</fullName>
    </recommendedName>
</protein>
<evidence type="ECO:0000256" key="2">
    <source>
        <dbReference type="ARBA" id="ARBA00010868"/>
    </source>
</evidence>
<dbReference type="GO" id="GO:0061844">
    <property type="term" value="P:antimicrobial humoral immune response mediated by antimicrobial peptide"/>
    <property type="evidence" value="ECO:0007669"/>
    <property type="project" value="TreeGrafter"/>
</dbReference>
<evidence type="ECO:0000259" key="10">
    <source>
        <dbReference type="SMART" id="SM00199"/>
    </source>
</evidence>
<dbReference type="OrthoDB" id="8900217at2759"/>
<evidence type="ECO:0000256" key="9">
    <source>
        <dbReference type="RuleBase" id="RU361150"/>
    </source>
</evidence>
<comment type="subcellular location">
    <subcellularLocation>
        <location evidence="1 9">Secreted</location>
    </subcellularLocation>
</comment>
<dbReference type="InterPro" id="IPR036048">
    <property type="entry name" value="Interleukin_8-like_sf"/>
</dbReference>
<name>A0A8C5LN68_9ANUR</name>
<dbReference type="GO" id="GO:0048020">
    <property type="term" value="F:CCR chemokine receptor binding"/>
    <property type="evidence" value="ECO:0007669"/>
    <property type="project" value="TreeGrafter"/>
</dbReference>
<evidence type="ECO:0000256" key="5">
    <source>
        <dbReference type="ARBA" id="ARBA00022525"/>
    </source>
</evidence>
<evidence type="ECO:0000256" key="4">
    <source>
        <dbReference type="ARBA" id="ARBA00022514"/>
    </source>
</evidence>
<evidence type="ECO:0000313" key="11">
    <source>
        <dbReference type="Ensembl" id="ENSLLEP00000002637.1"/>
    </source>
</evidence>
<organism evidence="11 12">
    <name type="scientific">Leptobrachium leishanense</name>
    <name type="common">Leishan spiny toad</name>
    <dbReference type="NCBI Taxonomy" id="445787"/>
    <lineage>
        <taxon>Eukaryota</taxon>
        <taxon>Metazoa</taxon>
        <taxon>Chordata</taxon>
        <taxon>Craniata</taxon>
        <taxon>Vertebrata</taxon>
        <taxon>Euteleostomi</taxon>
        <taxon>Amphibia</taxon>
        <taxon>Batrachia</taxon>
        <taxon>Anura</taxon>
        <taxon>Pelobatoidea</taxon>
        <taxon>Megophryidae</taxon>
        <taxon>Leptobrachium</taxon>
    </lineage>
</organism>
<comment type="similarity">
    <text evidence="2 9">Belongs to the intercrine beta (chemokine CC) family.</text>
</comment>
<dbReference type="CDD" id="cd00272">
    <property type="entry name" value="Chemokine_CC"/>
    <property type="match status" value="1"/>
</dbReference>
<evidence type="ECO:0000313" key="12">
    <source>
        <dbReference type="Proteomes" id="UP000694569"/>
    </source>
</evidence>
<dbReference type="Proteomes" id="UP000694569">
    <property type="component" value="Unplaced"/>
</dbReference>
<dbReference type="GO" id="GO:0008009">
    <property type="term" value="F:chemokine activity"/>
    <property type="evidence" value="ECO:0007669"/>
    <property type="project" value="InterPro"/>
</dbReference>
<dbReference type="GO" id="GO:0070098">
    <property type="term" value="P:chemokine-mediated signaling pathway"/>
    <property type="evidence" value="ECO:0007669"/>
    <property type="project" value="TreeGrafter"/>
</dbReference>
<evidence type="ECO:0000256" key="8">
    <source>
        <dbReference type="ARBA" id="ARBA00023198"/>
    </source>
</evidence>
<accession>A0A8C5LN68</accession>
<dbReference type="Gene3D" id="2.40.50.40">
    <property type="match status" value="1"/>
</dbReference>
<keyword evidence="3 9" id="KW-0145">Chemotaxis</keyword>
<feature type="domain" description="Chemokine interleukin-8-like" evidence="10">
    <location>
        <begin position="26"/>
        <end position="84"/>
    </location>
</feature>
<dbReference type="SUPFAM" id="SSF54117">
    <property type="entry name" value="Interleukin 8-like chemokines"/>
    <property type="match status" value="1"/>
</dbReference>
<keyword evidence="6" id="KW-0732">Signal</keyword>
<keyword evidence="8" id="KW-0395">Inflammatory response</keyword>
<keyword evidence="4 9" id="KW-0202">Cytokine</keyword>
<dbReference type="InterPro" id="IPR039809">
    <property type="entry name" value="Chemokine_b/g/d"/>
</dbReference>
<evidence type="ECO:0000256" key="3">
    <source>
        <dbReference type="ARBA" id="ARBA00022500"/>
    </source>
</evidence>
<evidence type="ECO:0000256" key="1">
    <source>
        <dbReference type="ARBA" id="ARBA00004613"/>
    </source>
</evidence>
<dbReference type="GO" id="GO:0005615">
    <property type="term" value="C:extracellular space"/>
    <property type="evidence" value="ECO:0007669"/>
    <property type="project" value="UniProtKB-KW"/>
</dbReference>
<dbReference type="AlphaFoldDB" id="A0A8C5LN68"/>
<dbReference type="PROSITE" id="PS00472">
    <property type="entry name" value="SMALL_CYTOKINES_CC"/>
    <property type="match status" value="1"/>
</dbReference>
<evidence type="ECO:0000256" key="6">
    <source>
        <dbReference type="ARBA" id="ARBA00022729"/>
    </source>
</evidence>
<dbReference type="Pfam" id="PF00048">
    <property type="entry name" value="IL8"/>
    <property type="match status" value="1"/>
</dbReference>
<keyword evidence="5 9" id="KW-0964">Secreted</keyword>
<dbReference type="InterPro" id="IPR001811">
    <property type="entry name" value="Chemokine_IL8-like_dom"/>
</dbReference>
<dbReference type="GO" id="GO:0030335">
    <property type="term" value="P:positive regulation of cell migration"/>
    <property type="evidence" value="ECO:0007669"/>
    <property type="project" value="TreeGrafter"/>
</dbReference>
<dbReference type="SMART" id="SM00199">
    <property type="entry name" value="SCY"/>
    <property type="match status" value="1"/>
</dbReference>
<keyword evidence="7" id="KW-1015">Disulfide bond</keyword>
<dbReference type="GeneTree" id="ENSGT01100000263482"/>
<dbReference type="PANTHER" id="PTHR12015">
    <property type="entry name" value="SMALL INDUCIBLE CYTOKINE A"/>
    <property type="match status" value="1"/>
</dbReference>
<dbReference type="InterPro" id="IPR000827">
    <property type="entry name" value="Chemokine_CC_CS"/>
</dbReference>
<reference evidence="11" key="1">
    <citation type="submission" date="2025-08" db="UniProtKB">
        <authorList>
            <consortium name="Ensembl"/>
        </authorList>
    </citation>
    <scope>IDENTIFICATION</scope>
</reference>
<evidence type="ECO:0000256" key="7">
    <source>
        <dbReference type="ARBA" id="ARBA00023157"/>
    </source>
</evidence>
<dbReference type="GO" id="GO:0006954">
    <property type="term" value="P:inflammatory response"/>
    <property type="evidence" value="ECO:0007669"/>
    <property type="project" value="UniProtKB-KW"/>
</dbReference>
<sequence>YFASTDFLYVHLTSCFSPAPAVGSDVVPCCFGYVEKTIPRRHVVDYFYTSGRCSLSAVVLITRKNRKFCTNPDTKWVKDHINYLEMKEGKNSA</sequence>